<dbReference type="SUPFAM" id="SSF47473">
    <property type="entry name" value="EF-hand"/>
    <property type="match status" value="1"/>
</dbReference>
<evidence type="ECO:0000256" key="4">
    <source>
        <dbReference type="ARBA" id="ARBA00022448"/>
    </source>
</evidence>
<keyword evidence="12" id="KW-0406">Ion transport</keyword>
<evidence type="ECO:0000256" key="8">
    <source>
        <dbReference type="ARBA" id="ARBA00022737"/>
    </source>
</evidence>
<evidence type="ECO:0000313" key="18">
    <source>
        <dbReference type="Proteomes" id="UP000036987"/>
    </source>
</evidence>
<evidence type="ECO:0000259" key="16">
    <source>
        <dbReference type="PROSITE" id="PS50222"/>
    </source>
</evidence>
<feature type="transmembrane region" description="Helical" evidence="15">
    <location>
        <begin position="265"/>
        <end position="283"/>
    </location>
</feature>
<evidence type="ECO:0000313" key="17">
    <source>
        <dbReference type="EMBL" id="KMZ73461.1"/>
    </source>
</evidence>
<evidence type="ECO:0000256" key="14">
    <source>
        <dbReference type="ARBA" id="ARBA00023303"/>
    </source>
</evidence>
<dbReference type="InterPro" id="IPR002048">
    <property type="entry name" value="EF_hand_dom"/>
</dbReference>
<dbReference type="SUPFAM" id="SSF81324">
    <property type="entry name" value="Voltage-gated potassium channels"/>
    <property type="match status" value="1"/>
</dbReference>
<dbReference type="STRING" id="29655.A0A0K9PWQ1"/>
<evidence type="ECO:0000256" key="10">
    <source>
        <dbReference type="ARBA" id="ARBA00022882"/>
    </source>
</evidence>
<proteinExistence type="inferred from homology"/>
<dbReference type="GO" id="GO:0034702">
    <property type="term" value="C:monoatomic ion channel complex"/>
    <property type="evidence" value="ECO:0007669"/>
    <property type="project" value="UniProtKB-KW"/>
</dbReference>
<keyword evidence="18" id="KW-1185">Reference proteome</keyword>
<dbReference type="GO" id="GO:0005774">
    <property type="term" value="C:vacuolar membrane"/>
    <property type="evidence" value="ECO:0000318"/>
    <property type="project" value="GO_Central"/>
</dbReference>
<gene>
    <name evidence="17" type="ORF">ZOSMA_148G00090</name>
</gene>
<sequence length="747" mass="86346">MEEPFIVEESNLVRVQGSDSVEKGEGSGSKFNYLRRKLLKSRSEAITSGSKYQRAAALVDLAEDGVGLPEEVLDDPRFEKAAKYYFIYCKFDLLWSLNLFVMLVLNFLEKPLWCARSVHSCQDRVYYFLGELPYLTSGESLVYEGITFFILIVQTLFPISYEGFRLYWKNRLNILKVVLLVLLLCDMLFNIFSLSSLPVEQLPMRIAPYFRVLFLALSIREIRACLVTLGGMLGMYLNVLALSLLFLLFSSWLAYVTFEDTQQGNIFFTSFGTTLYEMFLLFTTSNNPDVWIPAYKSSRWSCIFFILYVLLGVYFVTNLILAVVYDSFKAELARQVFEMDSMRLRILQKAFSIIDNFNRQFLDKDQCICLFKEMNHYRSLPKTSMDDFELIFTELDDSGDFKINIDEFADLCNAIASEFEKEPTKSMFESYPTFYHSETCNTLKDFVISPLFGYIVAFVLVLNFVAVVIETTLDIQNNSGQIFWQRVEFSFGWLYVLEIALKIFSVGFDKYWMEGQNQFDFVVTWVIVLGETATLFIPDGFTLLANGEWIRYLLIARMLRLVRILMHVPRYKGFISTFFKLIPALMPYLGTIFFVMCIYCSLGLQLFGGLVYSGNPNLETTELYDNDYLLFNFNDYPNGMVTLFNILVLASGQEWMQTYKKLTGTSWSLVYFVSFYLIAIMLLLNLVLAFVLEAFFAEMDLNVPNDEGSSSQRTGRKMIGLSRSRKVDALLHQVLSNELKESQSMRP</sequence>
<keyword evidence="11 15" id="KW-1133">Transmembrane helix</keyword>
<comment type="caution">
    <text evidence="17">The sequence shown here is derived from an EMBL/GenBank/DDBJ whole genome shotgun (WGS) entry which is preliminary data.</text>
</comment>
<evidence type="ECO:0000256" key="3">
    <source>
        <dbReference type="ARBA" id="ARBA00011738"/>
    </source>
</evidence>
<dbReference type="FunFam" id="1.10.287.70:FF:000094">
    <property type="entry name" value="Two pore calcium channel protein 1"/>
    <property type="match status" value="1"/>
</dbReference>
<feature type="transmembrane region" description="Helical" evidence="15">
    <location>
        <begin position="669"/>
        <end position="692"/>
    </location>
</feature>
<dbReference type="Gene3D" id="1.20.120.350">
    <property type="entry name" value="Voltage-gated potassium channels. Chain C"/>
    <property type="match status" value="1"/>
</dbReference>
<feature type="transmembrane region" description="Helical" evidence="15">
    <location>
        <begin position="451"/>
        <end position="469"/>
    </location>
</feature>
<evidence type="ECO:0000256" key="5">
    <source>
        <dbReference type="ARBA" id="ARBA00022568"/>
    </source>
</evidence>
<dbReference type="GO" id="GO:0006816">
    <property type="term" value="P:calcium ion transport"/>
    <property type="evidence" value="ECO:0000318"/>
    <property type="project" value="GO_Central"/>
</dbReference>
<dbReference type="GO" id="GO:0019722">
    <property type="term" value="P:calcium-mediated signaling"/>
    <property type="evidence" value="ECO:0007669"/>
    <property type="project" value="UniProtKB-ARBA"/>
</dbReference>
<feature type="domain" description="EF-hand" evidence="16">
    <location>
        <begin position="383"/>
        <end position="418"/>
    </location>
</feature>
<comment type="subunit">
    <text evidence="3">Homodimer.</text>
</comment>
<feature type="transmembrane region" description="Helical" evidence="15">
    <location>
        <begin position="236"/>
        <end position="258"/>
    </location>
</feature>
<dbReference type="PANTHER" id="PTHR46988">
    <property type="entry name" value="TWO PORE CALCIUM CHANNEL PROTEIN 1"/>
    <property type="match status" value="1"/>
</dbReference>
<keyword evidence="8" id="KW-0677">Repeat</keyword>
<dbReference type="FunFam" id="1.10.287.70:FF:000129">
    <property type="entry name" value="Two pore calcium channel protein 1"/>
    <property type="match status" value="1"/>
</dbReference>
<keyword evidence="14" id="KW-0407">Ion channel</keyword>
<dbReference type="InterPro" id="IPR044581">
    <property type="entry name" value="TPC1_plant"/>
</dbReference>
<evidence type="ECO:0000256" key="13">
    <source>
        <dbReference type="ARBA" id="ARBA00023136"/>
    </source>
</evidence>
<feature type="transmembrane region" description="Helical" evidence="15">
    <location>
        <begin position="628"/>
        <end position="648"/>
    </location>
</feature>
<dbReference type="OrthoDB" id="416585at2759"/>
<evidence type="ECO:0000256" key="6">
    <source>
        <dbReference type="ARBA" id="ARBA00022673"/>
    </source>
</evidence>
<organism evidence="17 18">
    <name type="scientific">Zostera marina</name>
    <name type="common">Eelgrass</name>
    <dbReference type="NCBI Taxonomy" id="29655"/>
    <lineage>
        <taxon>Eukaryota</taxon>
        <taxon>Viridiplantae</taxon>
        <taxon>Streptophyta</taxon>
        <taxon>Embryophyta</taxon>
        <taxon>Tracheophyta</taxon>
        <taxon>Spermatophyta</taxon>
        <taxon>Magnoliopsida</taxon>
        <taxon>Liliopsida</taxon>
        <taxon>Zosteraceae</taxon>
        <taxon>Zostera</taxon>
    </lineage>
</organism>
<feature type="transmembrane region" description="Helical" evidence="15">
    <location>
        <begin position="85"/>
        <end position="108"/>
    </location>
</feature>
<evidence type="ECO:0000256" key="15">
    <source>
        <dbReference type="SAM" id="Phobius"/>
    </source>
</evidence>
<keyword evidence="5" id="KW-0109">Calcium transport</keyword>
<dbReference type="InterPro" id="IPR027359">
    <property type="entry name" value="Volt_channel_dom_sf"/>
</dbReference>
<dbReference type="Pfam" id="PF00520">
    <property type="entry name" value="Ion_trans"/>
    <property type="match status" value="2"/>
</dbReference>
<dbReference type="Gene3D" id="1.10.238.10">
    <property type="entry name" value="EF-hand"/>
    <property type="match status" value="1"/>
</dbReference>
<keyword evidence="13 15" id="KW-0472">Membrane</keyword>
<evidence type="ECO:0000256" key="1">
    <source>
        <dbReference type="ARBA" id="ARBA00004141"/>
    </source>
</evidence>
<feature type="transmembrane region" description="Helical" evidence="15">
    <location>
        <begin position="519"/>
        <end position="537"/>
    </location>
</feature>
<keyword evidence="4" id="KW-0813">Transport</keyword>
<dbReference type="PANTHER" id="PTHR46988:SF2">
    <property type="entry name" value="TWO PORE CALCIUM CHANNEL PROTEIN 1"/>
    <property type="match status" value="1"/>
</dbReference>
<dbReference type="GO" id="GO:0000325">
    <property type="term" value="C:plant-type vacuole"/>
    <property type="evidence" value="ECO:0000318"/>
    <property type="project" value="GO_Central"/>
</dbReference>
<dbReference type="InterPro" id="IPR005821">
    <property type="entry name" value="Ion_trans_dom"/>
</dbReference>
<keyword evidence="7 15" id="KW-0812">Transmembrane</keyword>
<feature type="transmembrane region" description="Helical" evidence="15">
    <location>
        <begin position="489"/>
        <end position="507"/>
    </location>
</feature>
<evidence type="ECO:0000256" key="9">
    <source>
        <dbReference type="ARBA" id="ARBA00022837"/>
    </source>
</evidence>
<feature type="transmembrane region" description="Helical" evidence="15">
    <location>
        <begin position="587"/>
        <end position="608"/>
    </location>
</feature>
<comment type="subcellular location">
    <subcellularLocation>
        <location evidence="1">Membrane</location>
        <topology evidence="1">Multi-pass membrane protein</topology>
    </subcellularLocation>
</comment>
<dbReference type="OMA" id="MCSTAIV"/>
<dbReference type="Gene3D" id="1.10.287.70">
    <property type="match status" value="2"/>
</dbReference>
<evidence type="ECO:0000256" key="12">
    <source>
        <dbReference type="ARBA" id="ARBA00023065"/>
    </source>
</evidence>
<keyword evidence="9" id="KW-0106">Calcium</keyword>
<name>A0A0K9PWQ1_ZOSMR</name>
<evidence type="ECO:0000256" key="2">
    <source>
        <dbReference type="ARBA" id="ARBA00009286"/>
    </source>
</evidence>
<dbReference type="GO" id="GO:0005509">
    <property type="term" value="F:calcium ion binding"/>
    <property type="evidence" value="ECO:0007669"/>
    <property type="project" value="InterPro"/>
</dbReference>
<dbReference type="FunFam" id="1.20.120.350:FF:000055">
    <property type="entry name" value="Two pore calcium channel protein 1"/>
    <property type="match status" value="1"/>
</dbReference>
<feature type="transmembrane region" description="Helical" evidence="15">
    <location>
        <begin position="173"/>
        <end position="194"/>
    </location>
</feature>
<feature type="transmembrane region" description="Helical" evidence="15">
    <location>
        <begin position="303"/>
        <end position="325"/>
    </location>
</feature>
<dbReference type="EMBL" id="LFYR01000580">
    <property type="protein sequence ID" value="KMZ73461.1"/>
    <property type="molecule type" value="Genomic_DNA"/>
</dbReference>
<keyword evidence="6" id="KW-0107">Calcium channel</keyword>
<accession>A0A0K9PWQ1</accession>
<dbReference type="InterPro" id="IPR011992">
    <property type="entry name" value="EF-hand-dom_pair"/>
</dbReference>
<keyword evidence="10" id="KW-0851">Voltage-gated channel</keyword>
<reference evidence="18" key="1">
    <citation type="journal article" date="2016" name="Nature">
        <title>The genome of the seagrass Zostera marina reveals angiosperm adaptation to the sea.</title>
        <authorList>
            <person name="Olsen J.L."/>
            <person name="Rouze P."/>
            <person name="Verhelst B."/>
            <person name="Lin Y.-C."/>
            <person name="Bayer T."/>
            <person name="Collen J."/>
            <person name="Dattolo E."/>
            <person name="De Paoli E."/>
            <person name="Dittami S."/>
            <person name="Maumus F."/>
            <person name="Michel G."/>
            <person name="Kersting A."/>
            <person name="Lauritano C."/>
            <person name="Lohaus R."/>
            <person name="Toepel M."/>
            <person name="Tonon T."/>
            <person name="Vanneste K."/>
            <person name="Amirebrahimi M."/>
            <person name="Brakel J."/>
            <person name="Bostroem C."/>
            <person name="Chovatia M."/>
            <person name="Grimwood J."/>
            <person name="Jenkins J.W."/>
            <person name="Jueterbock A."/>
            <person name="Mraz A."/>
            <person name="Stam W.T."/>
            <person name="Tice H."/>
            <person name="Bornberg-Bauer E."/>
            <person name="Green P.J."/>
            <person name="Pearson G.A."/>
            <person name="Procaccini G."/>
            <person name="Duarte C.M."/>
            <person name="Schmutz J."/>
            <person name="Reusch T.B.H."/>
            <person name="Van de Peer Y."/>
        </authorList>
    </citation>
    <scope>NUCLEOTIDE SEQUENCE [LARGE SCALE GENOMIC DNA]</scope>
    <source>
        <strain evidence="18">cv. Finnish</strain>
    </source>
</reference>
<dbReference type="GO" id="GO:0005245">
    <property type="term" value="F:voltage-gated calcium channel activity"/>
    <property type="evidence" value="ECO:0000318"/>
    <property type="project" value="GO_Central"/>
</dbReference>
<evidence type="ECO:0000256" key="7">
    <source>
        <dbReference type="ARBA" id="ARBA00022692"/>
    </source>
</evidence>
<feature type="transmembrane region" description="Helical" evidence="15">
    <location>
        <begin position="141"/>
        <end position="161"/>
    </location>
</feature>
<dbReference type="PROSITE" id="PS50222">
    <property type="entry name" value="EF_HAND_2"/>
    <property type="match status" value="1"/>
</dbReference>
<protein>
    <submittedName>
        <fullName evidence="17">Two pore calcium channel protein 1</fullName>
    </submittedName>
</protein>
<evidence type="ECO:0000256" key="11">
    <source>
        <dbReference type="ARBA" id="ARBA00022989"/>
    </source>
</evidence>
<dbReference type="AlphaFoldDB" id="A0A0K9PWQ1"/>
<comment type="similarity">
    <text evidence="2">Belongs to the calcium channel alpha-1 subunit (TC 1.A.1.11) family. Two pore calcium channel subfamily.</text>
</comment>
<dbReference type="Proteomes" id="UP000036987">
    <property type="component" value="Unassembled WGS sequence"/>
</dbReference>